<evidence type="ECO:0000256" key="2">
    <source>
        <dbReference type="ARBA" id="ARBA00022448"/>
    </source>
</evidence>
<feature type="transmembrane region" description="Helical" evidence="6">
    <location>
        <begin position="121"/>
        <end position="151"/>
    </location>
</feature>
<proteinExistence type="predicted"/>
<keyword evidence="8" id="KW-1185">Reference proteome</keyword>
<accession>A0A3A2ZVD9</accession>
<feature type="transmembrane region" description="Helical" evidence="6">
    <location>
        <begin position="40"/>
        <end position="56"/>
    </location>
</feature>
<dbReference type="GO" id="GO:0016020">
    <property type="term" value="C:membrane"/>
    <property type="evidence" value="ECO:0007669"/>
    <property type="project" value="UniProtKB-SubCell"/>
</dbReference>
<dbReference type="GO" id="GO:0022857">
    <property type="term" value="F:transmembrane transporter activity"/>
    <property type="evidence" value="ECO:0007669"/>
    <property type="project" value="InterPro"/>
</dbReference>
<dbReference type="EMBL" id="MVGC01000260">
    <property type="protein sequence ID" value="RJE20991.1"/>
    <property type="molecule type" value="Genomic_DNA"/>
</dbReference>
<dbReference type="Proteomes" id="UP000266188">
    <property type="component" value="Unassembled WGS sequence"/>
</dbReference>
<comment type="subcellular location">
    <subcellularLocation>
        <location evidence="1">Membrane</location>
        <topology evidence="1">Multi-pass membrane protein</topology>
    </subcellularLocation>
</comment>
<dbReference type="OrthoDB" id="3257095at2759"/>
<evidence type="ECO:0000256" key="1">
    <source>
        <dbReference type="ARBA" id="ARBA00004141"/>
    </source>
</evidence>
<dbReference type="PANTHER" id="PTHR45649:SF2">
    <property type="entry name" value="ACID PERMEASE, PUTATIVE-RELATED"/>
    <property type="match status" value="1"/>
</dbReference>
<sequence>MHSSVNIEMGKGPLYGTSAVNQDDLDMQRLGKKQQLKRNFRFYSILGFTCTLMATWESILLTSTYGLTDGGRAGMVYVYIGSFFGFFCSVASMAEIASFAPTSGGQYHWVSEFADAHTQRFLSYIAGWLSVLGWQAAFASICFLCGTLTQGLLVVNYSDPDASYIYRSERWHGTLLTMAIACVGTFVNTFGAKYLPPLEGLILIIHIFGFFAILIALWVMGTPNTHQAIWTEFKDSGGWPSLGLSCLIGQLTPIFSFMGPDAATHMAEEIKDASKIVPWCMISTALINGTLGFVMLITYLYNMGDLQSVLEAPTGFAFISAFQNATGSNAATNGLASIILILEVCSAISILATASRQIFAFARDNALPFSKIFAYVHPRSQIPIYSVLTTTIITMLLSLINVGSTAAFNAVASLAIGSLFMTYLFAVGCFIGARLRTGKLPRARFSLGRLGLPINIFSLAYLSFAIIFTFFPTTRDVDLVSMNWSILVFGAVVIFAVVQYIIHGHKIYQAPVTRVQKLQ</sequence>
<evidence type="ECO:0000256" key="4">
    <source>
        <dbReference type="ARBA" id="ARBA00022989"/>
    </source>
</evidence>
<evidence type="ECO:0000256" key="6">
    <source>
        <dbReference type="SAM" id="Phobius"/>
    </source>
</evidence>
<feature type="transmembrane region" description="Helical" evidence="6">
    <location>
        <begin position="452"/>
        <end position="471"/>
    </location>
</feature>
<feature type="transmembrane region" description="Helical" evidence="6">
    <location>
        <begin position="239"/>
        <end position="258"/>
    </location>
</feature>
<dbReference type="PIRSF" id="PIRSF006060">
    <property type="entry name" value="AA_transporter"/>
    <property type="match status" value="1"/>
</dbReference>
<dbReference type="InterPro" id="IPR002293">
    <property type="entry name" value="AA/rel_permease1"/>
</dbReference>
<feature type="transmembrane region" description="Helical" evidence="6">
    <location>
        <begin position="171"/>
        <end position="191"/>
    </location>
</feature>
<dbReference type="STRING" id="2070753.A0A3A2ZVD9"/>
<feature type="transmembrane region" description="Helical" evidence="6">
    <location>
        <begin position="483"/>
        <end position="502"/>
    </location>
</feature>
<keyword evidence="2" id="KW-0813">Transport</keyword>
<evidence type="ECO:0000313" key="7">
    <source>
        <dbReference type="EMBL" id="RJE20991.1"/>
    </source>
</evidence>
<comment type="caution">
    <text evidence="7">The sequence shown here is derived from an EMBL/GenBank/DDBJ whole genome shotgun (WGS) entry which is preliminary data.</text>
</comment>
<name>A0A3A2ZVD9_9EURO</name>
<evidence type="ECO:0000256" key="3">
    <source>
        <dbReference type="ARBA" id="ARBA00022692"/>
    </source>
</evidence>
<feature type="transmembrane region" description="Helical" evidence="6">
    <location>
        <begin position="198"/>
        <end position="219"/>
    </location>
</feature>
<feature type="transmembrane region" description="Helical" evidence="6">
    <location>
        <begin position="406"/>
        <end position="431"/>
    </location>
</feature>
<protein>
    <submittedName>
        <fullName evidence="7">Amino acid permease</fullName>
    </submittedName>
</protein>
<dbReference type="PANTHER" id="PTHR45649">
    <property type="entry name" value="AMINO-ACID PERMEASE BAT1"/>
    <property type="match status" value="1"/>
</dbReference>
<feature type="transmembrane region" description="Helical" evidence="6">
    <location>
        <begin position="279"/>
        <end position="301"/>
    </location>
</feature>
<keyword evidence="3 6" id="KW-0812">Transmembrane</keyword>
<dbReference type="Pfam" id="PF13520">
    <property type="entry name" value="AA_permease_2"/>
    <property type="match status" value="1"/>
</dbReference>
<keyword evidence="4 6" id="KW-1133">Transmembrane helix</keyword>
<evidence type="ECO:0000313" key="8">
    <source>
        <dbReference type="Proteomes" id="UP000266188"/>
    </source>
</evidence>
<keyword evidence="5 6" id="KW-0472">Membrane</keyword>
<feature type="transmembrane region" description="Helical" evidence="6">
    <location>
        <begin position="76"/>
        <end position="100"/>
    </location>
</feature>
<feature type="transmembrane region" description="Helical" evidence="6">
    <location>
        <begin position="382"/>
        <end position="400"/>
    </location>
</feature>
<gene>
    <name evidence="7" type="ORF">PHISCL_06661</name>
</gene>
<evidence type="ECO:0000256" key="5">
    <source>
        <dbReference type="ARBA" id="ARBA00023136"/>
    </source>
</evidence>
<organism evidence="7 8">
    <name type="scientific">Aspergillus sclerotialis</name>
    <dbReference type="NCBI Taxonomy" id="2070753"/>
    <lineage>
        <taxon>Eukaryota</taxon>
        <taxon>Fungi</taxon>
        <taxon>Dikarya</taxon>
        <taxon>Ascomycota</taxon>
        <taxon>Pezizomycotina</taxon>
        <taxon>Eurotiomycetes</taxon>
        <taxon>Eurotiomycetidae</taxon>
        <taxon>Eurotiales</taxon>
        <taxon>Aspergillaceae</taxon>
        <taxon>Aspergillus</taxon>
        <taxon>Aspergillus subgen. Polypaecilum</taxon>
    </lineage>
</organism>
<dbReference type="AlphaFoldDB" id="A0A3A2ZVD9"/>
<dbReference type="Gene3D" id="1.20.1740.10">
    <property type="entry name" value="Amino acid/polyamine transporter I"/>
    <property type="match status" value="1"/>
</dbReference>
<feature type="transmembrane region" description="Helical" evidence="6">
    <location>
        <begin position="335"/>
        <end position="361"/>
    </location>
</feature>
<reference evidence="8" key="1">
    <citation type="submission" date="2017-02" db="EMBL/GenBank/DDBJ databases">
        <authorList>
            <person name="Tafer H."/>
            <person name="Lopandic K."/>
        </authorList>
    </citation>
    <scope>NUCLEOTIDE SEQUENCE [LARGE SCALE GENOMIC DNA]</scope>
    <source>
        <strain evidence="8">CBS 366.77</strain>
    </source>
</reference>